<reference evidence="4" key="1">
    <citation type="submission" date="2015-09" db="EMBL/GenBank/DDBJ databases">
        <authorList>
            <consortium name="Pathogen Informatics"/>
        </authorList>
    </citation>
    <scope>NUCLEOTIDE SEQUENCE</scope>
    <source>
        <strain evidence="4">2789STDY5834896</strain>
    </source>
</reference>
<protein>
    <submittedName>
        <fullName evidence="4">Pyrimidine-specific ribonucleoside hydrolase rihB</fullName>
        <ecNumber evidence="4">3.2.2.8</ecNumber>
    </submittedName>
</protein>
<dbReference type="InterPro" id="IPR023186">
    <property type="entry name" value="IUNH"/>
</dbReference>
<keyword evidence="2 4" id="KW-0326">Glycosidase</keyword>
<evidence type="ECO:0000256" key="2">
    <source>
        <dbReference type="ARBA" id="ARBA00023295"/>
    </source>
</evidence>
<dbReference type="Gene3D" id="3.90.245.10">
    <property type="entry name" value="Ribonucleoside hydrolase-like"/>
    <property type="match status" value="1"/>
</dbReference>
<gene>
    <name evidence="4" type="primary">rihB_19</name>
    <name evidence="4" type="ORF">SAMEA3545359_02783</name>
</gene>
<dbReference type="SUPFAM" id="SSF53590">
    <property type="entry name" value="Nucleoside hydrolase"/>
    <property type="match status" value="1"/>
</dbReference>
<dbReference type="InterPro" id="IPR036452">
    <property type="entry name" value="Ribo_hydro-like"/>
</dbReference>
<dbReference type="EMBL" id="FMHG01000005">
    <property type="protein sequence ID" value="SCJ91018.1"/>
    <property type="molecule type" value="Genomic_DNA"/>
</dbReference>
<evidence type="ECO:0000313" key="4">
    <source>
        <dbReference type="EMBL" id="SCJ91018.1"/>
    </source>
</evidence>
<name>A0A1C6K9V3_9FIRM</name>
<organism evidence="4">
    <name type="scientific">uncultured Anaerotruncus sp</name>
    <dbReference type="NCBI Taxonomy" id="905011"/>
    <lineage>
        <taxon>Bacteria</taxon>
        <taxon>Bacillati</taxon>
        <taxon>Bacillota</taxon>
        <taxon>Clostridia</taxon>
        <taxon>Eubacteriales</taxon>
        <taxon>Oscillospiraceae</taxon>
        <taxon>Anaerotruncus</taxon>
        <taxon>environmental samples</taxon>
    </lineage>
</organism>
<dbReference type="PANTHER" id="PTHR12304:SF4">
    <property type="entry name" value="URIDINE NUCLEOSIDASE"/>
    <property type="match status" value="1"/>
</dbReference>
<feature type="domain" description="Inosine/uridine-preferring nucleoside hydrolase" evidence="3">
    <location>
        <begin position="7"/>
        <end position="320"/>
    </location>
</feature>
<dbReference type="PANTHER" id="PTHR12304">
    <property type="entry name" value="INOSINE-URIDINE PREFERRING NUCLEOSIDE HYDROLASE"/>
    <property type="match status" value="1"/>
</dbReference>
<proteinExistence type="predicted"/>
<dbReference type="GO" id="GO:0006152">
    <property type="term" value="P:purine nucleoside catabolic process"/>
    <property type="evidence" value="ECO:0007669"/>
    <property type="project" value="TreeGrafter"/>
</dbReference>
<dbReference type="GO" id="GO:0005829">
    <property type="term" value="C:cytosol"/>
    <property type="evidence" value="ECO:0007669"/>
    <property type="project" value="TreeGrafter"/>
</dbReference>
<dbReference type="GO" id="GO:0050263">
    <property type="term" value="F:ribosylpyrimidine nucleosidase activity"/>
    <property type="evidence" value="ECO:0007669"/>
    <property type="project" value="UniProtKB-EC"/>
</dbReference>
<accession>A0A1C6K9V3</accession>
<keyword evidence="1 4" id="KW-0378">Hydrolase</keyword>
<dbReference type="InterPro" id="IPR001910">
    <property type="entry name" value="Inosine/uridine_hydrolase_dom"/>
</dbReference>
<evidence type="ECO:0000259" key="3">
    <source>
        <dbReference type="Pfam" id="PF01156"/>
    </source>
</evidence>
<evidence type="ECO:0000256" key="1">
    <source>
        <dbReference type="ARBA" id="ARBA00022801"/>
    </source>
</evidence>
<dbReference type="EC" id="3.2.2.8" evidence="4"/>
<sequence length="329" mass="34922">MKKQIPVILDVDTGSDDAAAILLALLSDRLKVLGITVVRGAVPLSNCVQNTLQVLDLVGMGAQVPVYPGCPAPMVRELTPGRLTNHPHHATQAYDKQGRPIQLHPPVLPIPAPHTRPQTTHACTYLVETLKNSTQKVTLISVGMPTNLGMAFRMDPTIADKVEEVVFMGGSVDKGNATPVAESNFFRDPEAAKIVLDSGVACRIIGLNATHSAEFHRPDAARLASLGTPAGRLVADMIENRIQVGESLGWTVDGGDALHDALAVASVIDPTVITDLRREPCDMDINGGAGDGQLIVDHRGGIRPDVHTAVAYRADKEKFLSMLLAACAG</sequence>
<dbReference type="GO" id="GO:0008477">
    <property type="term" value="F:purine nucleosidase activity"/>
    <property type="evidence" value="ECO:0007669"/>
    <property type="project" value="TreeGrafter"/>
</dbReference>
<dbReference type="AlphaFoldDB" id="A0A1C6K9V3"/>
<dbReference type="Pfam" id="PF01156">
    <property type="entry name" value="IU_nuc_hydro"/>
    <property type="match status" value="1"/>
</dbReference>